<feature type="region of interest" description="Disordered" evidence="1">
    <location>
        <begin position="32"/>
        <end position="113"/>
    </location>
</feature>
<evidence type="ECO:0000256" key="1">
    <source>
        <dbReference type="SAM" id="MobiDB-lite"/>
    </source>
</evidence>
<evidence type="ECO:0000313" key="3">
    <source>
        <dbReference type="EMBL" id="HGF34812.1"/>
    </source>
</evidence>
<reference evidence="3" key="1">
    <citation type="journal article" date="2020" name="mSystems">
        <title>Genome- and Community-Level Interaction Insights into Carbon Utilization and Element Cycling Functions of Hydrothermarchaeota in Hydrothermal Sediment.</title>
        <authorList>
            <person name="Zhou Z."/>
            <person name="Liu Y."/>
            <person name="Xu W."/>
            <person name="Pan J."/>
            <person name="Luo Z.H."/>
            <person name="Li M."/>
        </authorList>
    </citation>
    <scope>NUCLEOTIDE SEQUENCE [LARGE SCALE GENOMIC DNA]</scope>
    <source>
        <strain evidence="3">SpSt-897</strain>
    </source>
</reference>
<accession>A0A7C3ZCD6</accession>
<feature type="compositionally biased region" description="Basic residues" evidence="1">
    <location>
        <begin position="91"/>
        <end position="107"/>
    </location>
</feature>
<evidence type="ECO:0000256" key="2">
    <source>
        <dbReference type="SAM" id="SignalP"/>
    </source>
</evidence>
<feature type="signal peptide" evidence="2">
    <location>
        <begin position="1"/>
        <end position="23"/>
    </location>
</feature>
<name>A0A7C3ZCD6_9BACT</name>
<sequence>MKAYFGFLSAAILLSALPGLALAQKEAGIPPMLETQRPLATITSQPEPRPPQTDQANPAVQSAPAKKTVKTAKAQRQKGQKTKAALASQKKTVKPAKKKGVAAKTRSKVAASR</sequence>
<protein>
    <submittedName>
        <fullName evidence="3">Uncharacterized protein</fullName>
    </submittedName>
</protein>
<dbReference type="EMBL" id="DTMF01000260">
    <property type="protein sequence ID" value="HGF34812.1"/>
    <property type="molecule type" value="Genomic_DNA"/>
</dbReference>
<comment type="caution">
    <text evidence="3">The sequence shown here is derived from an EMBL/GenBank/DDBJ whole genome shotgun (WGS) entry which is preliminary data.</text>
</comment>
<feature type="compositionally biased region" description="Polar residues" evidence="1">
    <location>
        <begin position="41"/>
        <end position="60"/>
    </location>
</feature>
<proteinExistence type="predicted"/>
<feature type="chain" id="PRO_5028392703" evidence="2">
    <location>
        <begin position="24"/>
        <end position="113"/>
    </location>
</feature>
<organism evidence="3">
    <name type="scientific">Desulfobacca acetoxidans</name>
    <dbReference type="NCBI Taxonomy" id="60893"/>
    <lineage>
        <taxon>Bacteria</taxon>
        <taxon>Pseudomonadati</taxon>
        <taxon>Thermodesulfobacteriota</taxon>
        <taxon>Desulfobaccia</taxon>
        <taxon>Desulfobaccales</taxon>
        <taxon>Desulfobaccaceae</taxon>
        <taxon>Desulfobacca</taxon>
    </lineage>
</organism>
<gene>
    <name evidence="3" type="ORF">ENW96_10565</name>
</gene>
<keyword evidence="2" id="KW-0732">Signal</keyword>
<dbReference type="AlphaFoldDB" id="A0A7C3ZCD6"/>
<feature type="compositionally biased region" description="Basic residues" evidence="1">
    <location>
        <begin position="67"/>
        <end position="81"/>
    </location>
</feature>